<keyword evidence="5" id="KW-1185">Reference proteome</keyword>
<dbReference type="NCBIfam" id="TIGR02378">
    <property type="entry name" value="nirD_assim_sml"/>
    <property type="match status" value="1"/>
</dbReference>
<gene>
    <name evidence="4" type="primary">nirD</name>
    <name evidence="4" type="ORF">M1843_19130</name>
</gene>
<dbReference type="InterPro" id="IPR012748">
    <property type="entry name" value="Rieske-like_NirD"/>
</dbReference>
<dbReference type="SUPFAM" id="SSF50022">
    <property type="entry name" value="ISP domain"/>
    <property type="match status" value="1"/>
</dbReference>
<dbReference type="RefSeq" id="WP_416345715.1">
    <property type="nucleotide sequence ID" value="NZ_JALQCY010000007.1"/>
</dbReference>
<dbReference type="PANTHER" id="PTHR40562:SF1">
    <property type="entry name" value="NITRITE REDUCTASE (NADH) SMALL SUBUNIT"/>
    <property type="match status" value="1"/>
</dbReference>
<dbReference type="InterPro" id="IPR017881">
    <property type="entry name" value="NirD"/>
</dbReference>
<dbReference type="EMBL" id="JALQCY010000007">
    <property type="protein sequence ID" value="MCK9795863.1"/>
    <property type="molecule type" value="Genomic_DNA"/>
</dbReference>
<keyword evidence="1" id="KW-0560">Oxidoreductase</keyword>
<sequence length="139" mass="13974">MTALTPTTPTAAESAVVDGPGWTAVCPLDALVPERGAAALVTGSDGEERQVALFRLLDGTVCAVQQLDPYSGANVMSRGIVGTRGGTPTVASPVYKQVFELHTGRCLDAAGKEPRGGLSGDLASYPAVVAGGVVHVGIG</sequence>
<evidence type="ECO:0000313" key="4">
    <source>
        <dbReference type="EMBL" id="MCK9795863.1"/>
    </source>
</evidence>
<protein>
    <submittedName>
        <fullName evidence="4">Nitrite reductase small subunit NirD</fullName>
    </submittedName>
</protein>
<evidence type="ECO:0000313" key="5">
    <source>
        <dbReference type="Proteomes" id="UP001651050"/>
    </source>
</evidence>
<dbReference type="Gene3D" id="2.102.10.10">
    <property type="entry name" value="Rieske [2Fe-2S] iron-sulphur domain"/>
    <property type="match status" value="1"/>
</dbReference>
<proteinExistence type="predicted"/>
<dbReference type="PANTHER" id="PTHR40562">
    <property type="match status" value="1"/>
</dbReference>
<comment type="caution">
    <text evidence="4">The sequence shown here is derived from an EMBL/GenBank/DDBJ whole genome shotgun (WGS) entry which is preliminary data.</text>
</comment>
<dbReference type="Proteomes" id="UP001651050">
    <property type="component" value="Unassembled WGS sequence"/>
</dbReference>
<evidence type="ECO:0000256" key="2">
    <source>
        <dbReference type="ARBA" id="ARBA00023063"/>
    </source>
</evidence>
<accession>A0ABT0J8P7</accession>
<dbReference type="InterPro" id="IPR036922">
    <property type="entry name" value="Rieske_2Fe-2S_sf"/>
</dbReference>
<dbReference type="PROSITE" id="PS51300">
    <property type="entry name" value="NIRD"/>
    <property type="match status" value="1"/>
</dbReference>
<name>A0ABT0J8P7_9MICO</name>
<evidence type="ECO:0000259" key="3">
    <source>
        <dbReference type="Pfam" id="PF13806"/>
    </source>
</evidence>
<feature type="domain" description="Rieske-like [2Fe-2S]" evidence="3">
    <location>
        <begin position="22"/>
        <end position="136"/>
    </location>
</feature>
<dbReference type="Pfam" id="PF13806">
    <property type="entry name" value="Rieske_2"/>
    <property type="match status" value="1"/>
</dbReference>
<evidence type="ECO:0000256" key="1">
    <source>
        <dbReference type="ARBA" id="ARBA00023002"/>
    </source>
</evidence>
<organism evidence="4 5">
    <name type="scientific">Isoptericola peretonis</name>
    <dbReference type="NCBI Taxonomy" id="2918523"/>
    <lineage>
        <taxon>Bacteria</taxon>
        <taxon>Bacillati</taxon>
        <taxon>Actinomycetota</taxon>
        <taxon>Actinomycetes</taxon>
        <taxon>Micrococcales</taxon>
        <taxon>Promicromonosporaceae</taxon>
        <taxon>Isoptericola</taxon>
    </lineage>
</organism>
<keyword evidence="2" id="KW-0534">Nitrate assimilation</keyword>
<reference evidence="4 5" key="1">
    <citation type="submission" date="2022-02" db="EMBL/GenBank/DDBJ databases">
        <title>The car tank lid bacteriome: a reservoir of bacteria with potential in bioremediation of fuel.</title>
        <authorList>
            <person name="Vidal-Verdu A."/>
            <person name="Gomez-Martinez D."/>
            <person name="Latorre-Perez A."/>
            <person name="Pereto J."/>
            <person name="Porcar M."/>
        </authorList>
    </citation>
    <scope>NUCLEOTIDE SEQUENCE [LARGE SCALE GENOMIC DNA]</scope>
    <source>
        <strain evidence="4 5">4D.3</strain>
    </source>
</reference>